<evidence type="ECO:0000256" key="3">
    <source>
        <dbReference type="ARBA" id="ARBA00022475"/>
    </source>
</evidence>
<protein>
    <submittedName>
        <fullName evidence="9">ZIP family metal transporter</fullName>
    </submittedName>
</protein>
<gene>
    <name evidence="9" type="ORF">CR103_12370</name>
</gene>
<dbReference type="AlphaFoldDB" id="A0A2G8T0D5"/>
<keyword evidence="6 8" id="KW-1133">Transmembrane helix</keyword>
<reference evidence="9 10" key="1">
    <citation type="submission" date="2017-10" db="EMBL/GenBank/DDBJ databases">
        <title>Massilia psychrophilum sp. nov., a novel purple-pigmented bacterium isolated from Tianshan glacier, Xinjiang Municipality, China.</title>
        <authorList>
            <person name="Wang H."/>
        </authorList>
    </citation>
    <scope>NUCLEOTIDE SEQUENCE [LARGE SCALE GENOMIC DNA]</scope>
    <source>
        <strain evidence="9 10">JCM 30813</strain>
    </source>
</reference>
<evidence type="ECO:0000256" key="4">
    <source>
        <dbReference type="ARBA" id="ARBA00022692"/>
    </source>
</evidence>
<proteinExistence type="inferred from homology"/>
<dbReference type="InterPro" id="IPR003689">
    <property type="entry name" value="ZIP"/>
</dbReference>
<name>A0A2G8T0D5_9BURK</name>
<dbReference type="GO" id="GO:0005886">
    <property type="term" value="C:plasma membrane"/>
    <property type="evidence" value="ECO:0007669"/>
    <property type="project" value="UniProtKB-SubCell"/>
</dbReference>
<evidence type="ECO:0000313" key="9">
    <source>
        <dbReference type="EMBL" id="PIL39537.1"/>
    </source>
</evidence>
<feature type="transmembrane region" description="Helical" evidence="8">
    <location>
        <begin position="109"/>
        <end position="127"/>
    </location>
</feature>
<keyword evidence="5" id="KW-0862">Zinc</keyword>
<dbReference type="OrthoDB" id="9787346at2"/>
<evidence type="ECO:0000256" key="8">
    <source>
        <dbReference type="SAM" id="Phobius"/>
    </source>
</evidence>
<keyword evidence="4 8" id="KW-0812">Transmembrane</keyword>
<evidence type="ECO:0000256" key="6">
    <source>
        <dbReference type="ARBA" id="ARBA00022989"/>
    </source>
</evidence>
<dbReference type="PANTHER" id="PTHR11040:SF211">
    <property type="entry name" value="ZINC TRANSPORTER ZIP11"/>
    <property type="match status" value="1"/>
</dbReference>
<keyword evidence="10" id="KW-1185">Reference proteome</keyword>
<feature type="transmembrane region" description="Helical" evidence="8">
    <location>
        <begin position="40"/>
        <end position="63"/>
    </location>
</feature>
<evidence type="ECO:0000313" key="10">
    <source>
        <dbReference type="Proteomes" id="UP000228593"/>
    </source>
</evidence>
<dbReference type="RefSeq" id="WP_099916293.1">
    <property type="nucleotide sequence ID" value="NZ_BMHS01000015.1"/>
</dbReference>
<feature type="transmembrane region" description="Helical" evidence="8">
    <location>
        <begin position="75"/>
        <end position="97"/>
    </location>
</feature>
<dbReference type="PANTHER" id="PTHR11040">
    <property type="entry name" value="ZINC/IRON TRANSPORTER"/>
    <property type="match status" value="1"/>
</dbReference>
<feature type="transmembrane region" description="Helical" evidence="8">
    <location>
        <begin position="272"/>
        <end position="290"/>
    </location>
</feature>
<organism evidence="9 10">
    <name type="scientific">Massilia psychrophila</name>
    <dbReference type="NCBI Taxonomy" id="1603353"/>
    <lineage>
        <taxon>Bacteria</taxon>
        <taxon>Pseudomonadati</taxon>
        <taxon>Pseudomonadota</taxon>
        <taxon>Betaproteobacteria</taxon>
        <taxon>Burkholderiales</taxon>
        <taxon>Oxalobacteraceae</taxon>
        <taxon>Telluria group</taxon>
        <taxon>Massilia</taxon>
    </lineage>
</organism>
<feature type="transmembrane region" description="Helical" evidence="8">
    <location>
        <begin position="213"/>
        <end position="237"/>
    </location>
</feature>
<dbReference type="GO" id="GO:0005385">
    <property type="term" value="F:zinc ion transmembrane transporter activity"/>
    <property type="evidence" value="ECO:0007669"/>
    <property type="project" value="TreeGrafter"/>
</dbReference>
<feature type="transmembrane region" description="Helical" evidence="8">
    <location>
        <begin position="243"/>
        <end position="260"/>
    </location>
</feature>
<evidence type="ECO:0000256" key="2">
    <source>
        <dbReference type="ARBA" id="ARBA00006939"/>
    </source>
</evidence>
<comment type="similarity">
    <text evidence="2">Belongs to the ZIP transporter (TC 2.A.5) family.</text>
</comment>
<dbReference type="Proteomes" id="UP000228593">
    <property type="component" value="Unassembled WGS sequence"/>
</dbReference>
<keyword evidence="7 8" id="KW-0472">Membrane</keyword>
<dbReference type="EMBL" id="PDOB01000017">
    <property type="protein sequence ID" value="PIL39537.1"/>
    <property type="molecule type" value="Genomic_DNA"/>
</dbReference>
<comment type="subcellular location">
    <subcellularLocation>
        <location evidence="1">Cell membrane</location>
        <topology evidence="1">Multi-pass membrane protein</topology>
    </subcellularLocation>
</comment>
<accession>A0A2G8T0D5</accession>
<evidence type="ECO:0000256" key="1">
    <source>
        <dbReference type="ARBA" id="ARBA00004651"/>
    </source>
</evidence>
<dbReference type="Pfam" id="PF02535">
    <property type="entry name" value="Zip"/>
    <property type="match status" value="1"/>
</dbReference>
<comment type="caution">
    <text evidence="9">The sequence shown here is derived from an EMBL/GenBank/DDBJ whole genome shotgun (WGS) entry which is preliminary data.</text>
</comment>
<evidence type="ECO:0000256" key="7">
    <source>
        <dbReference type="ARBA" id="ARBA00023136"/>
    </source>
</evidence>
<keyword evidence="3" id="KW-1003">Cell membrane</keyword>
<sequence length="295" mass="29383">MNVRAAQVPCMLVGGAVAVAGLLVLTNELAKPLLHLSPSLTGALQGGSMAALATAAGTAPVLFAQKLSRKVCEGFLGLGAGIMLAATSFSLVIPALAASRAAGAGAWEAAAITAAAILIGMALVMSLDRLAGADLHAEETTGGNHDSRSIKRAWLFVGAIAIHNLPEGLAIGVAYAGIDPAKAYGLATGISLQDIPEGLVVAMALRAVGYGRVYSALLGVASGIIEPIAAVAGAALIEVSAALLPWGLACAGGAMLYVICHHIIPESHKDGLNKLASGALVAGFVVMMILDTALA</sequence>
<evidence type="ECO:0000256" key="5">
    <source>
        <dbReference type="ARBA" id="ARBA00022833"/>
    </source>
</evidence>